<dbReference type="CDD" id="cd00093">
    <property type="entry name" value="HTH_XRE"/>
    <property type="match status" value="1"/>
</dbReference>
<sequence length="66" mass="7762">MKTKFQKSIKENRKHLKKLGYPASTINSWEYGIRYPRLETAMKLQAILGIALDEIPYFQTYRKGTP</sequence>
<dbReference type="Pfam" id="PF01381">
    <property type="entry name" value="HTH_3"/>
    <property type="match status" value="1"/>
</dbReference>
<accession>A0A6M3LNK8</accession>
<dbReference type="InterPro" id="IPR010982">
    <property type="entry name" value="Lambda_DNA-bd_dom_sf"/>
</dbReference>
<proteinExistence type="predicted"/>
<feature type="domain" description="HTH cro/C1-type" evidence="1">
    <location>
        <begin position="17"/>
        <end position="55"/>
    </location>
</feature>
<dbReference type="EMBL" id="MT141929">
    <property type="protein sequence ID" value="QJA72162.1"/>
    <property type="molecule type" value="Genomic_DNA"/>
</dbReference>
<dbReference type="AlphaFoldDB" id="A0A6M3LNK8"/>
<dbReference type="Gene3D" id="1.10.260.40">
    <property type="entry name" value="lambda repressor-like DNA-binding domains"/>
    <property type="match status" value="1"/>
</dbReference>
<gene>
    <name evidence="2" type="ORF">MM415A02873_0009</name>
    <name evidence="3" type="ORF">MM415B05093_0001</name>
</gene>
<evidence type="ECO:0000259" key="1">
    <source>
        <dbReference type="PROSITE" id="PS50943"/>
    </source>
</evidence>
<evidence type="ECO:0000313" key="2">
    <source>
        <dbReference type="EMBL" id="QJA72162.1"/>
    </source>
</evidence>
<dbReference type="EMBL" id="MT143354">
    <property type="protein sequence ID" value="QJA95899.1"/>
    <property type="molecule type" value="Genomic_DNA"/>
</dbReference>
<dbReference type="PROSITE" id="PS50943">
    <property type="entry name" value="HTH_CROC1"/>
    <property type="match status" value="1"/>
</dbReference>
<evidence type="ECO:0000313" key="3">
    <source>
        <dbReference type="EMBL" id="QJA95899.1"/>
    </source>
</evidence>
<dbReference type="GO" id="GO:0003677">
    <property type="term" value="F:DNA binding"/>
    <property type="evidence" value="ECO:0007669"/>
    <property type="project" value="InterPro"/>
</dbReference>
<dbReference type="InterPro" id="IPR001387">
    <property type="entry name" value="Cro/C1-type_HTH"/>
</dbReference>
<dbReference type="SMART" id="SM00530">
    <property type="entry name" value="HTH_XRE"/>
    <property type="match status" value="1"/>
</dbReference>
<name>A0A6M3LNK8_9ZZZZ</name>
<protein>
    <submittedName>
        <fullName evidence="3">Putative DNA binding, helix-turn-helix domain containing protein</fullName>
    </submittedName>
</protein>
<organism evidence="3">
    <name type="scientific">viral metagenome</name>
    <dbReference type="NCBI Taxonomy" id="1070528"/>
    <lineage>
        <taxon>unclassified sequences</taxon>
        <taxon>metagenomes</taxon>
        <taxon>organismal metagenomes</taxon>
    </lineage>
</organism>
<dbReference type="SUPFAM" id="SSF47413">
    <property type="entry name" value="lambda repressor-like DNA-binding domains"/>
    <property type="match status" value="1"/>
</dbReference>
<reference evidence="3" key="1">
    <citation type="submission" date="2020-03" db="EMBL/GenBank/DDBJ databases">
        <title>The deep terrestrial virosphere.</title>
        <authorList>
            <person name="Holmfeldt K."/>
            <person name="Nilsson E."/>
            <person name="Simone D."/>
            <person name="Lopez-Fernandez M."/>
            <person name="Wu X."/>
            <person name="de Brujin I."/>
            <person name="Lundin D."/>
            <person name="Andersson A."/>
            <person name="Bertilsson S."/>
            <person name="Dopson M."/>
        </authorList>
    </citation>
    <scope>NUCLEOTIDE SEQUENCE</scope>
    <source>
        <strain evidence="2">MM415A02873</strain>
        <strain evidence="3">MM415B05093</strain>
    </source>
</reference>